<evidence type="ECO:0000313" key="3">
    <source>
        <dbReference type="EMBL" id="MCT2399311.1"/>
    </source>
</evidence>
<dbReference type="PANTHER" id="PTHR24321">
    <property type="entry name" value="DEHYDROGENASES, SHORT CHAIN"/>
    <property type="match status" value="1"/>
</dbReference>
<dbReference type="SUPFAM" id="SSF51735">
    <property type="entry name" value="NAD(P)-binding Rossmann-fold domains"/>
    <property type="match status" value="1"/>
</dbReference>
<dbReference type="PANTHER" id="PTHR24321:SF15">
    <property type="entry name" value="OXIDOREDUCTASE UCPA"/>
    <property type="match status" value="1"/>
</dbReference>
<evidence type="ECO:0000256" key="2">
    <source>
        <dbReference type="ARBA" id="ARBA00023002"/>
    </source>
</evidence>
<dbReference type="EMBL" id="JANZXA010000003">
    <property type="protein sequence ID" value="MCT2399311.1"/>
    <property type="molecule type" value="Genomic_DNA"/>
</dbReference>
<dbReference type="Gene3D" id="3.40.50.720">
    <property type="entry name" value="NAD(P)-binding Rossmann-like Domain"/>
    <property type="match status" value="1"/>
</dbReference>
<dbReference type="PRINTS" id="PR00080">
    <property type="entry name" value="SDRFAMILY"/>
</dbReference>
<dbReference type="InterPro" id="IPR002347">
    <property type="entry name" value="SDR_fam"/>
</dbReference>
<keyword evidence="2" id="KW-0560">Oxidoreductase</keyword>
<gene>
    <name evidence="3" type="ORF">NZK81_07110</name>
</gene>
<dbReference type="InterPro" id="IPR020904">
    <property type="entry name" value="Sc_DH/Rdtase_CS"/>
</dbReference>
<proteinExistence type="inferred from homology"/>
<dbReference type="Proteomes" id="UP001165583">
    <property type="component" value="Unassembled WGS sequence"/>
</dbReference>
<evidence type="ECO:0000313" key="4">
    <source>
        <dbReference type="Proteomes" id="UP001165583"/>
    </source>
</evidence>
<dbReference type="PRINTS" id="PR00081">
    <property type="entry name" value="GDHRDH"/>
</dbReference>
<keyword evidence="4" id="KW-1185">Reference proteome</keyword>
<comment type="caution">
    <text evidence="3">The sequence shown here is derived from an EMBL/GenBank/DDBJ whole genome shotgun (WGS) entry which is preliminary data.</text>
</comment>
<sequence length="246" mass="25504">MGRIEGKVAIVTGAASGIGAGVASRFLAEGASVLAVDRAPAPAPGTDGARFDSLQVDLAQPDAAARIANRCIERFGAIDILANNAGICDYRLLEDTDDATWDRAIAINLTAMFKLCRATAAVMKARGWGRIINTASIMAERPYPSLTAYTASKHAVAGLTKSVAIELGAHGITANYILPGAVLTGITAPLIAADPTLRETYDTMGVVNRMAMPEDIANAFLFLASDEASFITGHGLAVDGGALLKM</sequence>
<name>A0ABT2I3C4_9SPHN</name>
<accession>A0ABT2I3C4</accession>
<evidence type="ECO:0000256" key="1">
    <source>
        <dbReference type="ARBA" id="ARBA00006484"/>
    </source>
</evidence>
<dbReference type="InterPro" id="IPR036291">
    <property type="entry name" value="NAD(P)-bd_dom_sf"/>
</dbReference>
<reference evidence="3" key="1">
    <citation type="submission" date="2022-09" db="EMBL/GenBank/DDBJ databases">
        <title>Novosphingobium sp. Nov., a polycyclic aromatic hydrocarbon-degrading bacterium isolated form mangrove sediments in HongKong.</title>
        <authorList>
            <person name="Hu Z."/>
        </authorList>
    </citation>
    <scope>NUCLEOTIDE SEQUENCE</scope>
    <source>
        <strain evidence="3">HK4-1</strain>
    </source>
</reference>
<organism evidence="3 4">
    <name type="scientific">Novosphingobium mangrovi</name>
    <name type="common">ex Huang et al. 2023</name>
    <dbReference type="NCBI Taxonomy" id="2976432"/>
    <lineage>
        <taxon>Bacteria</taxon>
        <taxon>Pseudomonadati</taxon>
        <taxon>Pseudomonadota</taxon>
        <taxon>Alphaproteobacteria</taxon>
        <taxon>Sphingomonadales</taxon>
        <taxon>Sphingomonadaceae</taxon>
        <taxon>Novosphingobium</taxon>
    </lineage>
</organism>
<dbReference type="CDD" id="cd05233">
    <property type="entry name" value="SDR_c"/>
    <property type="match status" value="1"/>
</dbReference>
<dbReference type="Pfam" id="PF13561">
    <property type="entry name" value="adh_short_C2"/>
    <property type="match status" value="1"/>
</dbReference>
<dbReference type="RefSeq" id="WP_260045302.1">
    <property type="nucleotide sequence ID" value="NZ_JANZXA010000003.1"/>
</dbReference>
<dbReference type="PROSITE" id="PS00061">
    <property type="entry name" value="ADH_SHORT"/>
    <property type="match status" value="1"/>
</dbReference>
<protein>
    <submittedName>
        <fullName evidence="3">SDR family oxidoreductase</fullName>
    </submittedName>
</protein>
<comment type="similarity">
    <text evidence="1">Belongs to the short-chain dehydrogenases/reductases (SDR) family.</text>
</comment>